<dbReference type="GO" id="GO:0016020">
    <property type="term" value="C:membrane"/>
    <property type="evidence" value="ECO:0007669"/>
    <property type="project" value="UniProtKB-SubCell"/>
</dbReference>
<evidence type="ECO:0000256" key="5">
    <source>
        <dbReference type="ARBA" id="ARBA00023136"/>
    </source>
</evidence>
<feature type="transmembrane region" description="Helical" evidence="8">
    <location>
        <begin position="784"/>
        <end position="803"/>
    </location>
</feature>
<feature type="compositionally biased region" description="Basic and acidic residues" evidence="7">
    <location>
        <begin position="551"/>
        <end position="564"/>
    </location>
</feature>
<feature type="transmembrane region" description="Helical" evidence="8">
    <location>
        <begin position="595"/>
        <end position="619"/>
    </location>
</feature>
<reference evidence="9" key="2">
    <citation type="submission" date="2014-05" db="EMBL/GenBank/DDBJ databases">
        <title>The genome sequences of chimpanzee malaria parasites reveal the path to human adaptation.</title>
        <authorList>
            <person name="Otto T.D."/>
            <person name="Rayner J.C."/>
            <person name="Boehme U."/>
            <person name="Pain A."/>
            <person name="Spottiswoode N."/>
            <person name="Sanders M."/>
            <person name="Quail M."/>
            <person name="Ollomo B."/>
            <person name="Renaud F."/>
            <person name="Thomas A.W."/>
            <person name="Prugnolle F."/>
            <person name="Conway D.J."/>
            <person name="Newbold C."/>
            <person name="Berriman M."/>
        </authorList>
    </citation>
    <scope>NUCLEOTIDE SEQUENCE [LARGE SCALE GENOMIC DNA]</scope>
    <source>
        <strain evidence="9">CDC</strain>
    </source>
</reference>
<dbReference type="Proteomes" id="UP000027581">
    <property type="component" value="Unassembled WGS sequence"/>
</dbReference>
<keyword evidence="5 8" id="KW-0472">Membrane</keyword>
<dbReference type="InterPro" id="IPR011701">
    <property type="entry name" value="MFS"/>
</dbReference>
<feature type="compositionally biased region" description="Low complexity" evidence="7">
    <location>
        <begin position="538"/>
        <end position="550"/>
    </location>
</feature>
<evidence type="ECO:0000256" key="2">
    <source>
        <dbReference type="ARBA" id="ARBA00022448"/>
    </source>
</evidence>
<feature type="transmembrane region" description="Helical" evidence="8">
    <location>
        <begin position="199"/>
        <end position="223"/>
    </location>
</feature>
<evidence type="ECO:0000256" key="4">
    <source>
        <dbReference type="ARBA" id="ARBA00022989"/>
    </source>
</evidence>
<accession>A0A060RZ54</accession>
<feature type="transmembrane region" description="Helical" evidence="8">
    <location>
        <begin position="295"/>
        <end position="318"/>
    </location>
</feature>
<keyword evidence="4 8" id="KW-1133">Transmembrane helix</keyword>
<proteinExistence type="inferred from homology"/>
<dbReference type="InterPro" id="IPR044770">
    <property type="entry name" value="MFS_spinster-like"/>
</dbReference>
<feature type="transmembrane region" description="Helical" evidence="8">
    <location>
        <begin position="691"/>
        <end position="711"/>
    </location>
</feature>
<feature type="transmembrane region" description="Helical" evidence="8">
    <location>
        <begin position="39"/>
        <end position="58"/>
    </location>
</feature>
<comment type="similarity">
    <text evidence="6">Belongs to the major facilitator superfamily. Spinster (TC 2.A.1.49) family.</text>
</comment>
<dbReference type="InterPro" id="IPR036259">
    <property type="entry name" value="MFS_trans_sf"/>
</dbReference>
<evidence type="ECO:0000256" key="7">
    <source>
        <dbReference type="SAM" id="MobiDB-lite"/>
    </source>
</evidence>
<feature type="transmembrane region" description="Helical" evidence="8">
    <location>
        <begin position="229"/>
        <end position="251"/>
    </location>
</feature>
<dbReference type="VEuPathDB" id="PlasmoDB:PRG01_1428200"/>
<keyword evidence="2" id="KW-0813">Transport</keyword>
<dbReference type="VEuPathDB" id="PlasmoDB:PRCDC_1427500"/>
<dbReference type="Gene3D" id="1.20.1250.20">
    <property type="entry name" value="MFS general substrate transporter like domains"/>
    <property type="match status" value="2"/>
</dbReference>
<feature type="transmembrane region" description="Helical" evidence="8">
    <location>
        <begin position="263"/>
        <end position="283"/>
    </location>
</feature>
<comment type="subcellular location">
    <subcellularLocation>
        <location evidence="1">Membrane</location>
        <topology evidence="1">Multi-pass membrane protein</topology>
    </subcellularLocation>
</comment>
<feature type="transmembrane region" description="Helical" evidence="8">
    <location>
        <begin position="666"/>
        <end position="685"/>
    </location>
</feature>
<dbReference type="SUPFAM" id="SSF103473">
    <property type="entry name" value="MFS general substrate transporter"/>
    <property type="match status" value="1"/>
</dbReference>
<feature type="transmembrane region" description="Helical" evidence="8">
    <location>
        <begin position="631"/>
        <end position="654"/>
    </location>
</feature>
<dbReference type="PANTHER" id="PTHR23505">
    <property type="entry name" value="SPINSTER"/>
    <property type="match status" value="1"/>
</dbReference>
<sequence length="817" mass="96933">MEKVDTANNDGEKCKNNMFIIKRIFCDLKNLFPKSKVQYTYVNVLLLSLFFTFIHKYLDQTLPSLYKSIENDFNVDVKSLYYMNTLYKLAYSASNFFFALFFDYTFKRIVCTKYYDKEKEEDRSTNNTTNYEVSVKNDSDYKETTKLIDDMSIQTNYKEEDISCINISKEEKGEEIIFHSVDDSDDLFKKSEDVTISEYGYILNILIISSIIYIIVILGIMISNSIFNFFFFMFVMGINNSCIYILIQKIYTNNVFSENRSTIFGFLHFFSSVSHMLSISINTNLSNKLYYGFTGWRICYFIISFFPVFVCIFIFKLIRNHKLKKNKTKENFMMNYVLSFDKLTDVFNEPKKKKKKLDKLEELEEQYPSLYYKKDKMDTKCSSKKKEQEDHIILEDNEYNKKKISPNVKVNTYEDNFNFSEEKSPKKKNEYRNLENKEMSEIMNGTTKMNDDKNMNSKNITNFKMDSNNITRRSYSRSYIKENQLKIQNNNNNNNNESEENYVNNIYQTSNVLLKSSSIPYENYKKKLYENKNTFSIFKNNNNNNNNNNNRYEKNDKNDNRGEMDELLGNEKQNTSKYEFSYLYEIKYVFKNYSFWLMITMGMLNGIPKHVLSLMIYFFQYCNISDFKSGFIISVSWLCASLISPFIGIISDYIYKLNKDINRQRIGMYTHCFRIFLMFTLFYFIPKEATSFIYFVIISLFMGILSGWINIGTHKPIIIDIVKQRHTAFIMALMNAFENIGSSIIGTFLLSHLLNKYDYIDKKKIHTVVNVNVNKHNVNVLSDVLLILTCFPWLLSFCLLYALKYTYKKDKLYNNLI</sequence>
<dbReference type="Pfam" id="PF07690">
    <property type="entry name" value="MFS_1"/>
    <property type="match status" value="2"/>
</dbReference>
<dbReference type="PhylomeDB" id="A0A060RZ54"/>
<gene>
    <name evidence="9" type="ORF">PRCDC_1427500</name>
</gene>
<dbReference type="EMBL" id="HG810775">
    <property type="protein sequence ID" value="CDO66749.1"/>
    <property type="molecule type" value="Genomic_DNA"/>
</dbReference>
<dbReference type="GO" id="GO:0022857">
    <property type="term" value="F:transmembrane transporter activity"/>
    <property type="evidence" value="ECO:0007669"/>
    <property type="project" value="InterPro"/>
</dbReference>
<evidence type="ECO:0000256" key="6">
    <source>
        <dbReference type="ARBA" id="ARBA00024338"/>
    </source>
</evidence>
<organism evidence="9 10">
    <name type="scientific">Plasmodium reichenowi</name>
    <dbReference type="NCBI Taxonomy" id="5854"/>
    <lineage>
        <taxon>Eukaryota</taxon>
        <taxon>Sar</taxon>
        <taxon>Alveolata</taxon>
        <taxon>Apicomplexa</taxon>
        <taxon>Aconoidasida</taxon>
        <taxon>Haemosporida</taxon>
        <taxon>Plasmodiidae</taxon>
        <taxon>Plasmodium</taxon>
        <taxon>Plasmodium (Laverania)</taxon>
    </lineage>
</organism>
<reference evidence="9" key="1">
    <citation type="submission" date="2014-01" db="EMBL/GenBank/DDBJ databases">
        <authorList>
            <person name="Aslett M."/>
        </authorList>
    </citation>
    <scope>NUCLEOTIDE SEQUENCE</scope>
    <source>
        <strain evidence="9">CDC</strain>
    </source>
</reference>
<dbReference type="AlphaFoldDB" id="A0A060RZ54"/>
<evidence type="ECO:0000313" key="9">
    <source>
        <dbReference type="EMBL" id="CDO66749.1"/>
    </source>
</evidence>
<feature type="transmembrane region" description="Helical" evidence="8">
    <location>
        <begin position="89"/>
        <end position="106"/>
    </location>
</feature>
<evidence type="ECO:0000313" key="10">
    <source>
        <dbReference type="Proteomes" id="UP000027581"/>
    </source>
</evidence>
<feature type="region of interest" description="Disordered" evidence="7">
    <location>
        <begin position="538"/>
        <end position="568"/>
    </location>
</feature>
<dbReference type="PANTHER" id="PTHR23505:SF52">
    <property type="entry name" value="MAJOR FACILITATOR SUPERFAMILY PROTEIN"/>
    <property type="match status" value="1"/>
</dbReference>
<evidence type="ECO:0000256" key="8">
    <source>
        <dbReference type="SAM" id="Phobius"/>
    </source>
</evidence>
<evidence type="ECO:0000256" key="1">
    <source>
        <dbReference type="ARBA" id="ARBA00004141"/>
    </source>
</evidence>
<name>A0A060RZ54_PLARE</name>
<protein>
    <submittedName>
        <fullName evidence="9">Metabolite/drug transporter, putative</fullName>
    </submittedName>
</protein>
<feature type="transmembrane region" description="Helical" evidence="8">
    <location>
        <begin position="732"/>
        <end position="754"/>
    </location>
</feature>
<evidence type="ECO:0000256" key="3">
    <source>
        <dbReference type="ARBA" id="ARBA00022692"/>
    </source>
</evidence>
<keyword evidence="10" id="KW-1185">Reference proteome</keyword>
<keyword evidence="3 8" id="KW-0812">Transmembrane</keyword>